<dbReference type="OrthoDB" id="2898773at2"/>
<reference evidence="2" key="1">
    <citation type="submission" date="2016-01" db="EMBL/GenBank/DDBJ databases">
        <title>Draft genome of Chromobacterium sp. F49.</title>
        <authorList>
            <person name="Hong K.W."/>
        </authorList>
    </citation>
    <scope>NUCLEOTIDE SEQUENCE [LARGE SCALE GENOMIC DNA]</scope>
    <source>
        <strain evidence="2">P7IIIA</strain>
    </source>
</reference>
<gene>
    <name evidence="1" type="ORF">AWM68_07400</name>
</gene>
<keyword evidence="2" id="KW-1185">Reference proteome</keyword>
<dbReference type="Pfam" id="PF10604">
    <property type="entry name" value="Polyketide_cyc2"/>
    <property type="match status" value="1"/>
</dbReference>
<accession>A0A163R4Q8</accession>
<protein>
    <submittedName>
        <fullName evidence="1">ATPase</fullName>
    </submittedName>
</protein>
<comment type="caution">
    <text evidence="1">The sequence shown here is derived from an EMBL/GenBank/DDBJ whole genome shotgun (WGS) entry which is preliminary data.</text>
</comment>
<evidence type="ECO:0000313" key="1">
    <source>
        <dbReference type="EMBL" id="KZE66188.1"/>
    </source>
</evidence>
<dbReference type="CDD" id="cd08865">
    <property type="entry name" value="SRPBCC_10"/>
    <property type="match status" value="1"/>
</dbReference>
<proteinExistence type="predicted"/>
<dbReference type="RefSeq" id="WP_066241684.1">
    <property type="nucleotide sequence ID" value="NZ_LRFC01000023.1"/>
</dbReference>
<dbReference type="Gene3D" id="3.30.530.20">
    <property type="match status" value="1"/>
</dbReference>
<name>A0A163R4Q8_9BACL</name>
<dbReference type="SUPFAM" id="SSF55961">
    <property type="entry name" value="Bet v1-like"/>
    <property type="match status" value="1"/>
</dbReference>
<organism evidence="1 2">
    <name type="scientific">Fictibacillus phosphorivorans</name>
    <dbReference type="NCBI Taxonomy" id="1221500"/>
    <lineage>
        <taxon>Bacteria</taxon>
        <taxon>Bacillati</taxon>
        <taxon>Bacillota</taxon>
        <taxon>Bacilli</taxon>
        <taxon>Bacillales</taxon>
        <taxon>Fictibacillaceae</taxon>
        <taxon>Fictibacillus</taxon>
    </lineage>
</organism>
<evidence type="ECO:0000313" key="2">
    <source>
        <dbReference type="Proteomes" id="UP000076567"/>
    </source>
</evidence>
<sequence>MVDVKTEISINRPIDRVAQYAADPDHAPEWYDNIHTVEWVTEKPMKLGSKIAFIAFFLGKKLEYVYEIIEHVPYEKLVMRTANGPFPMETTYTWKKGKEDVTIMTLRNHGYPTGFSAVVTPFISFMMKKANKKDLAKIKKILELK</sequence>
<dbReference type="Proteomes" id="UP000076567">
    <property type="component" value="Unassembled WGS sequence"/>
</dbReference>
<dbReference type="InterPro" id="IPR023393">
    <property type="entry name" value="START-like_dom_sf"/>
</dbReference>
<dbReference type="InterPro" id="IPR019587">
    <property type="entry name" value="Polyketide_cyclase/dehydratase"/>
</dbReference>
<dbReference type="AlphaFoldDB" id="A0A163R4Q8"/>
<dbReference type="EMBL" id="LRFC01000023">
    <property type="protein sequence ID" value="KZE66188.1"/>
    <property type="molecule type" value="Genomic_DNA"/>
</dbReference>